<comment type="caution">
    <text evidence="1">The sequence shown here is derived from an EMBL/GenBank/DDBJ whole genome shotgun (WGS) entry which is preliminary data.</text>
</comment>
<sequence>MAKKNAGDCRNLTHHGIDIVYEHLIIRGMDPTYTIWFHHGEIEDITETVTQVNSSDAFNLITSAYMGANHYASTSKERRDNDFTQLLEDAETPLYPGCAKYTKMPAIIALYKHKVMNGWTDNNFDGLLDMLGDMLPEHNMIIKSVYSVRKFIKEFDLGYDKIHAYANDCCLFRKEIKNLQCCPKCGSSRWKVDERKKKIRKVVPAKVLRYFPIIPRFRRMFKSPKMAEEL</sequence>
<dbReference type="Proteomes" id="UP001163603">
    <property type="component" value="Chromosome 11"/>
</dbReference>
<accession>A0ACC0XN88</accession>
<name>A0ACC0XN88_9ROSI</name>
<evidence type="ECO:0000313" key="2">
    <source>
        <dbReference type="Proteomes" id="UP001163603"/>
    </source>
</evidence>
<evidence type="ECO:0000313" key="1">
    <source>
        <dbReference type="EMBL" id="KAJ0019979.1"/>
    </source>
</evidence>
<protein>
    <submittedName>
        <fullName evidence="1">Uncharacterized protein</fullName>
    </submittedName>
</protein>
<proteinExistence type="predicted"/>
<reference evidence="2" key="1">
    <citation type="journal article" date="2023" name="G3 (Bethesda)">
        <title>Genome assembly and association tests identify interacting loci associated with vigor, precocity, and sex in interspecific pistachio rootstocks.</title>
        <authorList>
            <person name="Palmer W."/>
            <person name="Jacygrad E."/>
            <person name="Sagayaradj S."/>
            <person name="Cavanaugh K."/>
            <person name="Han R."/>
            <person name="Bertier L."/>
            <person name="Beede B."/>
            <person name="Kafkas S."/>
            <person name="Golino D."/>
            <person name="Preece J."/>
            <person name="Michelmore R."/>
        </authorList>
    </citation>
    <scope>NUCLEOTIDE SEQUENCE [LARGE SCALE GENOMIC DNA]</scope>
</reference>
<dbReference type="EMBL" id="CM047746">
    <property type="protein sequence ID" value="KAJ0019979.1"/>
    <property type="molecule type" value="Genomic_DNA"/>
</dbReference>
<organism evidence="1 2">
    <name type="scientific">Pistacia integerrima</name>
    <dbReference type="NCBI Taxonomy" id="434235"/>
    <lineage>
        <taxon>Eukaryota</taxon>
        <taxon>Viridiplantae</taxon>
        <taxon>Streptophyta</taxon>
        <taxon>Embryophyta</taxon>
        <taxon>Tracheophyta</taxon>
        <taxon>Spermatophyta</taxon>
        <taxon>Magnoliopsida</taxon>
        <taxon>eudicotyledons</taxon>
        <taxon>Gunneridae</taxon>
        <taxon>Pentapetalae</taxon>
        <taxon>rosids</taxon>
        <taxon>malvids</taxon>
        <taxon>Sapindales</taxon>
        <taxon>Anacardiaceae</taxon>
        <taxon>Pistacia</taxon>
    </lineage>
</organism>
<keyword evidence="2" id="KW-1185">Reference proteome</keyword>
<gene>
    <name evidence="1" type="ORF">Pint_31836</name>
</gene>